<protein>
    <submittedName>
        <fullName evidence="1">Uncharacterized protein</fullName>
    </submittedName>
</protein>
<evidence type="ECO:0000313" key="2">
    <source>
        <dbReference type="Proteomes" id="UP001204772"/>
    </source>
</evidence>
<keyword evidence="2" id="KW-1185">Reference proteome</keyword>
<reference evidence="1 2" key="1">
    <citation type="submission" date="2022-06" db="EMBL/GenBank/DDBJ databases">
        <title>Runella sp. S5 genome sequencing.</title>
        <authorList>
            <person name="Park S."/>
        </authorList>
    </citation>
    <scope>NUCLEOTIDE SEQUENCE [LARGE SCALE GENOMIC DNA]</scope>
    <source>
        <strain evidence="1 2">S5</strain>
    </source>
</reference>
<dbReference type="RefSeq" id="WP_253530810.1">
    <property type="nucleotide sequence ID" value="NZ_JAMZEL010000010.1"/>
</dbReference>
<feature type="non-terminal residue" evidence="1">
    <location>
        <position position="71"/>
    </location>
</feature>
<dbReference type="Proteomes" id="UP001204772">
    <property type="component" value="Unassembled WGS sequence"/>
</dbReference>
<evidence type="ECO:0000313" key="1">
    <source>
        <dbReference type="EMBL" id="MCP1384876.1"/>
    </source>
</evidence>
<accession>A0ABT1FSY6</accession>
<sequence length="71" mass="6774">MLSTTEDTTLATPIEGAGVNNNTVGSLVGSASVVPSNFGDSVTSGLAIGLALPSVPASDTSVTGLDALPSA</sequence>
<gene>
    <name evidence="1" type="ORF">NCI00_20740</name>
</gene>
<organism evidence="1 2">
    <name type="scientific">Runella salmonicolor</name>
    <dbReference type="NCBI Taxonomy" id="2950278"/>
    <lineage>
        <taxon>Bacteria</taxon>
        <taxon>Pseudomonadati</taxon>
        <taxon>Bacteroidota</taxon>
        <taxon>Cytophagia</taxon>
        <taxon>Cytophagales</taxon>
        <taxon>Spirosomataceae</taxon>
        <taxon>Runella</taxon>
    </lineage>
</organism>
<comment type="caution">
    <text evidence="1">The sequence shown here is derived from an EMBL/GenBank/DDBJ whole genome shotgun (WGS) entry which is preliminary data.</text>
</comment>
<proteinExistence type="predicted"/>
<name>A0ABT1FSY6_9BACT</name>
<dbReference type="EMBL" id="JAMZEL010000010">
    <property type="protein sequence ID" value="MCP1384876.1"/>
    <property type="molecule type" value="Genomic_DNA"/>
</dbReference>